<dbReference type="STRING" id="1081104.A0A162JV81"/>
<organism evidence="3 4">
    <name type="scientific">Cordyceps fumosorosea (strain ARSEF 2679)</name>
    <name type="common">Isaria fumosorosea</name>
    <dbReference type="NCBI Taxonomy" id="1081104"/>
    <lineage>
        <taxon>Eukaryota</taxon>
        <taxon>Fungi</taxon>
        <taxon>Dikarya</taxon>
        <taxon>Ascomycota</taxon>
        <taxon>Pezizomycotina</taxon>
        <taxon>Sordariomycetes</taxon>
        <taxon>Hypocreomycetidae</taxon>
        <taxon>Hypocreales</taxon>
        <taxon>Cordycipitaceae</taxon>
        <taxon>Cordyceps</taxon>
    </lineage>
</organism>
<reference evidence="3 4" key="1">
    <citation type="journal article" date="2016" name="Genome Biol. Evol.">
        <title>Divergent and convergent evolution of fungal pathogenicity.</title>
        <authorList>
            <person name="Shang Y."/>
            <person name="Xiao G."/>
            <person name="Zheng P."/>
            <person name="Cen K."/>
            <person name="Zhan S."/>
            <person name="Wang C."/>
        </authorList>
    </citation>
    <scope>NUCLEOTIDE SEQUENCE [LARGE SCALE GENOMIC DNA]</scope>
    <source>
        <strain evidence="3 4">ARSEF 2679</strain>
    </source>
</reference>
<keyword evidence="4" id="KW-1185">Reference proteome</keyword>
<dbReference type="OrthoDB" id="4802432at2759"/>
<dbReference type="RefSeq" id="XP_018709180.1">
    <property type="nucleotide sequence ID" value="XM_018844730.1"/>
</dbReference>
<evidence type="ECO:0000256" key="1">
    <source>
        <dbReference type="SAM" id="MobiDB-lite"/>
    </source>
</evidence>
<dbReference type="Proteomes" id="UP000076744">
    <property type="component" value="Unassembled WGS sequence"/>
</dbReference>
<feature type="region of interest" description="Disordered" evidence="1">
    <location>
        <begin position="1"/>
        <end position="27"/>
    </location>
</feature>
<dbReference type="Pfam" id="PF20183">
    <property type="entry name" value="DUF6546"/>
    <property type="match status" value="1"/>
</dbReference>
<protein>
    <recommendedName>
        <fullName evidence="2">DUF6546 domain-containing protein</fullName>
    </recommendedName>
</protein>
<name>A0A162JV81_CORFA</name>
<sequence length="501" mass="55652">MSADTSTPESDAGPSTLPGTSTLERRKSKSPWLPVEIQIKIVDCLFDSITESKSNSRGEPVRELRPKKPAALGAAQVCYWWREKLEPLIYPNIFLTQHCVGVLRHLTPVQRDRVRYIKLAIEMEDQSCGSCLASSENDGKAAATVKGRGSKSPMALGRVQRRSDLRAAQAALECLFRCLSDWPWLHADGTSTGLRLEIGLVCRECATEHAIPDAGHLGTTTKCIDTNERLKLVPAPVVKELIMRQQSRYRIGPHIMAGIFKALPTVNSMLSIRHLALPEDLNTDHPRDLPVHHERDPRGLGGPEFCAFAFSVARRQLETLSVSHMIEADHFFSALDLEGWWPTLRSVHMTSRLMLPPSGPTENRLQQHIQKVNFMLRMVARRVLSYMPRIKRVVLWNGEVGAAGAFSFCVRRLGPEDENSGEGGEGLYATIGWRGTWPLVIDGKTIGAWNRLARSCTGGEPLGVEWPEMLEEGAIDSRSTAIRRLGLTEEVMDTASSEQVV</sequence>
<dbReference type="GeneID" id="30017415"/>
<proteinExistence type="predicted"/>
<dbReference type="EMBL" id="AZHB01000001">
    <property type="protein sequence ID" value="OAA74222.1"/>
    <property type="molecule type" value="Genomic_DNA"/>
</dbReference>
<comment type="caution">
    <text evidence="3">The sequence shown here is derived from an EMBL/GenBank/DDBJ whole genome shotgun (WGS) entry which is preliminary data.</text>
</comment>
<evidence type="ECO:0000313" key="3">
    <source>
        <dbReference type="EMBL" id="OAA74222.1"/>
    </source>
</evidence>
<dbReference type="AlphaFoldDB" id="A0A162JV81"/>
<evidence type="ECO:0000259" key="2">
    <source>
        <dbReference type="Pfam" id="PF20183"/>
    </source>
</evidence>
<accession>A0A162JV81</accession>
<evidence type="ECO:0000313" key="4">
    <source>
        <dbReference type="Proteomes" id="UP000076744"/>
    </source>
</evidence>
<dbReference type="InterPro" id="IPR046676">
    <property type="entry name" value="DUF6546"/>
</dbReference>
<feature type="domain" description="DUF6546" evidence="2">
    <location>
        <begin position="271"/>
        <end position="493"/>
    </location>
</feature>
<gene>
    <name evidence="3" type="ORF">ISF_01123</name>
</gene>